<evidence type="ECO:0000313" key="4">
    <source>
        <dbReference type="Proteomes" id="UP000239504"/>
    </source>
</evidence>
<feature type="region of interest" description="Disordered" evidence="1">
    <location>
        <begin position="423"/>
        <end position="450"/>
    </location>
</feature>
<feature type="chain" id="PRO_5015647789" description="AMIN domain-containing protein" evidence="2">
    <location>
        <begin position="20"/>
        <end position="790"/>
    </location>
</feature>
<accession>A0A2S7K4L5</accession>
<evidence type="ECO:0008006" key="5">
    <source>
        <dbReference type="Google" id="ProtNLM"/>
    </source>
</evidence>
<proteinExistence type="predicted"/>
<reference evidence="3 4" key="1">
    <citation type="submission" date="2017-12" db="EMBL/GenBank/DDBJ databases">
        <authorList>
            <person name="Hurst M.R.H."/>
        </authorList>
    </citation>
    <scope>NUCLEOTIDE SEQUENCE [LARGE SCALE GENOMIC DNA]</scope>
    <source>
        <strain evidence="3 4">SY-3-19</strain>
    </source>
</reference>
<evidence type="ECO:0000313" key="3">
    <source>
        <dbReference type="EMBL" id="PQA87421.1"/>
    </source>
</evidence>
<feature type="compositionally biased region" description="Low complexity" evidence="1">
    <location>
        <begin position="186"/>
        <end position="198"/>
    </location>
</feature>
<dbReference type="EMBL" id="PJCH01000007">
    <property type="protein sequence ID" value="PQA87421.1"/>
    <property type="molecule type" value="Genomic_DNA"/>
</dbReference>
<dbReference type="AlphaFoldDB" id="A0A2S7K4L5"/>
<feature type="region of interest" description="Disordered" evidence="1">
    <location>
        <begin position="126"/>
        <end position="152"/>
    </location>
</feature>
<evidence type="ECO:0000256" key="1">
    <source>
        <dbReference type="SAM" id="MobiDB-lite"/>
    </source>
</evidence>
<comment type="caution">
    <text evidence="3">The sequence shown here is derived from an EMBL/GenBank/DDBJ whole genome shotgun (WGS) entry which is preliminary data.</text>
</comment>
<feature type="signal peptide" evidence="2">
    <location>
        <begin position="1"/>
        <end position="19"/>
    </location>
</feature>
<protein>
    <recommendedName>
        <fullName evidence="5">AMIN domain-containing protein</fullName>
    </recommendedName>
</protein>
<evidence type="ECO:0000256" key="2">
    <source>
        <dbReference type="SAM" id="SignalP"/>
    </source>
</evidence>
<feature type="region of interest" description="Disordered" evidence="1">
    <location>
        <begin position="178"/>
        <end position="218"/>
    </location>
</feature>
<dbReference type="RefSeq" id="WP_104830239.1">
    <property type="nucleotide sequence ID" value="NZ_PJCH01000007.1"/>
</dbReference>
<name>A0A2S7K4L5_9PROT</name>
<gene>
    <name evidence="3" type="ORF">CW354_11490</name>
</gene>
<dbReference type="OrthoDB" id="7847197at2"/>
<keyword evidence="4" id="KW-1185">Reference proteome</keyword>
<organism evidence="3 4">
    <name type="scientific">Hyphococcus luteus</name>
    <dbReference type="NCBI Taxonomy" id="2058213"/>
    <lineage>
        <taxon>Bacteria</taxon>
        <taxon>Pseudomonadati</taxon>
        <taxon>Pseudomonadota</taxon>
        <taxon>Alphaproteobacteria</taxon>
        <taxon>Parvularculales</taxon>
        <taxon>Parvularculaceae</taxon>
        <taxon>Hyphococcus</taxon>
    </lineage>
</organism>
<sequence length="790" mass="83718">MRRALLALLLLLVPAAAHAAGETLSVRAGEHGDYSRLVIPNAPTDWRIATSDRKIEITFPKGYDFELSDIIDKRKAHRVLNARVLDMGETRALILSLTCDCPVRTSKGAGNSIVIDIFNKAPATLAEKETDPQPEISEAAKNSEQATPESMRAARDRMIALLAEARSQGVVQLKIDKEDETEAPAEETPAPSPQAATPVTKASHAPETFDAPHADGAPEPLIAADLREEHIQQAVLCADPTLFNEPQDDEGEFDFSAITNLRQRYELALDDEERRDLAATLSLAYIHIGFFEEASAVASPLARDGDATMAVAGALADIAAGSKSRASRQLAPYRDCGPFFEMAYAAAARIDDDNVVPMQEKHLAALRPVTQALRAPLAENLGLNAIEHGDMLVAKEFYKIAKAARGSEGSPALVIMENTFAAQSGETTQEEDSQDAAETPQTGHGASPAAREELKNIAQNPGPMQARALALLAEDYQERADAAYEGLLDDIASQTSRKSASLSEARASFAGAKALISAGRLREGVTVLNAAADSAPAAREASRALARSFILNALMEDDETRLEAVAAFFQNRDFLAISGDGDLNIAVARELAAYGANALVDEALAGVPASWRAQADAMKALSHLNSGDAQGALDIAAHGRLSPELGVVAVKAHERNHDRAGAVAAIKSAMRGGAADTEFANAAWRAGDWPLTTQAFEKAPKKQRNADAAARAALAALNAGAGDLPLSVRETLARNPDALAALAHMFNAAPAVNVRAIDLLSDFTQGVAKEKNFMETGLARIDLDAGGEGR</sequence>
<keyword evidence="2" id="KW-0732">Signal</keyword>
<dbReference type="Proteomes" id="UP000239504">
    <property type="component" value="Unassembled WGS sequence"/>
</dbReference>